<name>A0A5P8WCQ6_9NOSO</name>
<dbReference type="AlphaFoldDB" id="A0A5P8WCQ6"/>
<gene>
    <name evidence="1" type="ORF">GXM_07894</name>
</gene>
<dbReference type="EMBL" id="CP045227">
    <property type="protein sequence ID" value="QFS50400.1"/>
    <property type="molecule type" value="Genomic_DNA"/>
</dbReference>
<keyword evidence="2" id="KW-1185">Reference proteome</keyword>
<evidence type="ECO:0000313" key="1">
    <source>
        <dbReference type="EMBL" id="QFS50400.1"/>
    </source>
</evidence>
<evidence type="ECO:0000313" key="2">
    <source>
        <dbReference type="Proteomes" id="UP000326678"/>
    </source>
</evidence>
<sequence length="43" mass="5059">MKNSGDLSSCWNKHSFNVPLFNYSYFCQADITFNLRHKFRAIG</sequence>
<dbReference type="Proteomes" id="UP000326678">
    <property type="component" value="Chromosome Gxm2"/>
</dbReference>
<dbReference type="KEGG" id="nsh:GXM_07894"/>
<accession>A0A5P8WCQ6</accession>
<protein>
    <submittedName>
        <fullName evidence="1">Uncharacterized protein</fullName>
    </submittedName>
</protein>
<proteinExistence type="predicted"/>
<reference evidence="1 2" key="1">
    <citation type="submission" date="2019-10" db="EMBL/GenBank/DDBJ databases">
        <title>Genomic and transcriptomic insights into the perfect genentic adaptation of a filamentous nitrogen-fixing cyanobacterium to rice fields.</title>
        <authorList>
            <person name="Chen Z."/>
        </authorList>
    </citation>
    <scope>NUCLEOTIDE SEQUENCE [LARGE SCALE GENOMIC DNA]</scope>
    <source>
        <strain evidence="1">CCNUC1</strain>
    </source>
</reference>
<organism evidence="1 2">
    <name type="scientific">Nostoc sphaeroides CCNUC1</name>
    <dbReference type="NCBI Taxonomy" id="2653204"/>
    <lineage>
        <taxon>Bacteria</taxon>
        <taxon>Bacillati</taxon>
        <taxon>Cyanobacteriota</taxon>
        <taxon>Cyanophyceae</taxon>
        <taxon>Nostocales</taxon>
        <taxon>Nostocaceae</taxon>
        <taxon>Nostoc</taxon>
    </lineage>
</organism>